<dbReference type="Proteomes" id="UP000186176">
    <property type="component" value="Unassembled WGS sequence"/>
</dbReference>
<evidence type="ECO:0000256" key="1">
    <source>
        <dbReference type="ARBA" id="ARBA00004604"/>
    </source>
</evidence>
<protein>
    <submittedName>
        <fullName evidence="8">Uncharacterized protein</fullName>
    </submittedName>
</protein>
<evidence type="ECO:0000256" key="3">
    <source>
        <dbReference type="ARBA" id="ARBA00022552"/>
    </source>
</evidence>
<gene>
    <name evidence="8" type="ORF">cubi_03030</name>
</gene>
<accession>A0A1J4MN65</accession>
<feature type="compositionally biased region" description="Basic residues" evidence="7">
    <location>
        <begin position="543"/>
        <end position="552"/>
    </location>
</feature>
<keyword evidence="3" id="KW-0698">rRNA processing</keyword>
<evidence type="ECO:0000256" key="6">
    <source>
        <dbReference type="ARBA" id="ARBA00029455"/>
    </source>
</evidence>
<evidence type="ECO:0000313" key="9">
    <source>
        <dbReference type="Proteomes" id="UP000186176"/>
    </source>
</evidence>
<dbReference type="EMBL" id="LRBP01000008">
    <property type="protein sequence ID" value="OII74899.1"/>
    <property type="molecule type" value="Genomic_DNA"/>
</dbReference>
<dbReference type="VEuPathDB" id="CryptoDB:cubi_03030"/>
<feature type="compositionally biased region" description="Basic and acidic residues" evidence="7">
    <location>
        <begin position="482"/>
        <end position="494"/>
    </location>
</feature>
<keyword evidence="5" id="KW-0687">Ribonucleoprotein</keyword>
<dbReference type="InterPro" id="IPR012173">
    <property type="entry name" value="Mpp10"/>
</dbReference>
<evidence type="ECO:0000313" key="8">
    <source>
        <dbReference type="EMBL" id="OII74899.1"/>
    </source>
</evidence>
<comment type="caution">
    <text evidence="8">The sequence shown here is derived from an EMBL/GenBank/DDBJ whole genome shotgun (WGS) entry which is preliminary data.</text>
</comment>
<dbReference type="RefSeq" id="XP_028876044.1">
    <property type="nucleotide sequence ID" value="XM_029020043.1"/>
</dbReference>
<evidence type="ECO:0000256" key="4">
    <source>
        <dbReference type="ARBA" id="ARBA00023242"/>
    </source>
</evidence>
<dbReference type="Pfam" id="PF04006">
    <property type="entry name" value="Mpp10"/>
    <property type="match status" value="1"/>
</dbReference>
<reference evidence="8 9" key="1">
    <citation type="submission" date="2016-10" db="EMBL/GenBank/DDBJ databases">
        <title>Reductive evolution of mitochondrial metabolism and differential evolution of invasion-related proteins in Cryptosporidium.</title>
        <authorList>
            <person name="Liu S."/>
            <person name="Roellig D.M."/>
            <person name="Guo Y."/>
            <person name="Li N."/>
            <person name="Frace M.A."/>
            <person name="Tang K."/>
            <person name="Zhang L."/>
            <person name="Feng Y."/>
            <person name="Xiao L."/>
        </authorList>
    </citation>
    <scope>NUCLEOTIDE SEQUENCE [LARGE SCALE GENOMIC DNA]</scope>
    <source>
        <strain evidence="8">39726</strain>
    </source>
</reference>
<keyword evidence="4" id="KW-0539">Nucleus</keyword>
<dbReference type="PANTHER" id="PTHR17039:SF0">
    <property type="entry name" value="U3 SMALL NUCLEOLAR RIBONUCLEOPROTEIN PROTEIN MPP10"/>
    <property type="match status" value="1"/>
</dbReference>
<keyword evidence="9" id="KW-1185">Reference proteome</keyword>
<organism evidence="8 9">
    <name type="scientific">Cryptosporidium ubiquitum</name>
    <dbReference type="NCBI Taxonomy" id="857276"/>
    <lineage>
        <taxon>Eukaryota</taxon>
        <taxon>Sar</taxon>
        <taxon>Alveolata</taxon>
        <taxon>Apicomplexa</taxon>
        <taxon>Conoidasida</taxon>
        <taxon>Coccidia</taxon>
        <taxon>Eucoccidiorida</taxon>
        <taxon>Eimeriorina</taxon>
        <taxon>Cryptosporidiidae</taxon>
        <taxon>Cryptosporidium</taxon>
    </lineage>
</organism>
<keyword evidence="2" id="KW-0690">Ribosome biogenesis</keyword>
<dbReference type="OrthoDB" id="445326at2759"/>
<comment type="subcellular location">
    <subcellularLocation>
        <location evidence="1">Nucleus</location>
        <location evidence="1">Nucleolus</location>
    </subcellularLocation>
</comment>
<comment type="similarity">
    <text evidence="6">Belongs to the MPP10 family.</text>
</comment>
<dbReference type="GO" id="GO:0034457">
    <property type="term" value="C:Mpp10 complex"/>
    <property type="evidence" value="ECO:0007669"/>
    <property type="project" value="InterPro"/>
</dbReference>
<feature type="region of interest" description="Disordered" evidence="7">
    <location>
        <begin position="527"/>
        <end position="552"/>
    </location>
</feature>
<dbReference type="AlphaFoldDB" id="A0A1J4MN65"/>
<evidence type="ECO:0000256" key="5">
    <source>
        <dbReference type="ARBA" id="ARBA00023274"/>
    </source>
</evidence>
<evidence type="ECO:0000256" key="7">
    <source>
        <dbReference type="SAM" id="MobiDB-lite"/>
    </source>
</evidence>
<name>A0A1J4MN65_9CRYT</name>
<dbReference type="GO" id="GO:0005732">
    <property type="term" value="C:sno(s)RNA-containing ribonucleoprotein complex"/>
    <property type="evidence" value="ECO:0007669"/>
    <property type="project" value="InterPro"/>
</dbReference>
<dbReference type="GO" id="GO:0006364">
    <property type="term" value="P:rRNA processing"/>
    <property type="evidence" value="ECO:0007669"/>
    <property type="project" value="UniProtKB-KW"/>
</dbReference>
<evidence type="ECO:0000256" key="2">
    <source>
        <dbReference type="ARBA" id="ARBA00022517"/>
    </source>
</evidence>
<dbReference type="GeneID" id="39979822"/>
<feature type="region of interest" description="Disordered" evidence="7">
    <location>
        <begin position="482"/>
        <end position="513"/>
    </location>
</feature>
<proteinExistence type="inferred from homology"/>
<sequence>MEEINVFLKFFEKGSVNLQKFRHESDNMKKILFSIFKAIIKDLDRRTVVDDLIKKFEIDNSSLWNSFELILKPELKKLSLKVENITKQNVDFELCNLNSNSCFNKTLNQAFPTESNEEEFIKKNSEKYINEIESCEKFLVNDHSSIQDNENVDFFDYDEMAKFVDQGVKNPNFDYNESDISDFSDFSAVDDASKLKYDDFFLKKSDKSVLETSPEDYEFDHFSLSETGTISDKNEVNENSIKNVQYSDPKLENISKLSQEKNKIDAIIDELEANIIKEKEWYKLGESSITDREKNSLLNIHLEVPQFSSTNNSITRIDELNESNILSEKPSKEEINPYLENIIRQRILNNLFDDVEPKIELLRTLDVENKNEGGDIQVEKSKLSLAEIYSKKYEEQIIGNINEEYSDEKKQLSDLFTEIMCKLDNLSNQYYATNLPILKSIISNENAPALKTEDAIPVIISDNTRLAPQELKSKGKLLVRSEMTRSEKKSDRNSIKRKLRKRNESVSGSKKEYTKLKDNIKDESLFKKEKLKNKSNKHESLNKRFKSHHFIS</sequence>
<dbReference type="GO" id="GO:0032040">
    <property type="term" value="C:small-subunit processome"/>
    <property type="evidence" value="ECO:0007669"/>
    <property type="project" value="TreeGrafter"/>
</dbReference>
<dbReference type="PANTHER" id="PTHR17039">
    <property type="entry name" value="U3 SMALL NUCLEOLAR RIBONUCLEOPROTEIN PROTEIN MPP10"/>
    <property type="match status" value="1"/>
</dbReference>